<evidence type="ECO:0000259" key="3">
    <source>
        <dbReference type="Pfam" id="PF00149"/>
    </source>
</evidence>
<feature type="region of interest" description="Disordered" evidence="1">
    <location>
        <begin position="63"/>
        <end position="83"/>
    </location>
</feature>
<dbReference type="InterPro" id="IPR004843">
    <property type="entry name" value="Calcineurin-like_PHP"/>
</dbReference>
<proteinExistence type="predicted"/>
<dbReference type="OrthoDB" id="783096at2759"/>
<keyword evidence="2" id="KW-1133">Transmembrane helix</keyword>
<reference evidence="4 5" key="1">
    <citation type="submission" date="2015-04" db="EMBL/GenBank/DDBJ databases">
        <title>Complete genome sequence of Schizopora paradoxa KUC8140, a cosmopolitan wood degrader in East Asia.</title>
        <authorList>
            <consortium name="DOE Joint Genome Institute"/>
            <person name="Min B."/>
            <person name="Park H."/>
            <person name="Jang Y."/>
            <person name="Kim J.-J."/>
            <person name="Kim K.H."/>
            <person name="Pangilinan J."/>
            <person name="Lipzen A."/>
            <person name="Riley R."/>
            <person name="Grigoriev I.V."/>
            <person name="Spatafora J.W."/>
            <person name="Choi I.-G."/>
        </authorList>
    </citation>
    <scope>NUCLEOTIDE SEQUENCE [LARGE SCALE GENOMIC DNA]</scope>
    <source>
        <strain evidence="4 5">KUC8140</strain>
    </source>
</reference>
<evidence type="ECO:0000256" key="2">
    <source>
        <dbReference type="SAM" id="Phobius"/>
    </source>
</evidence>
<accession>A0A0H2RMV1</accession>
<dbReference type="PANTHER" id="PTHR32440">
    <property type="entry name" value="PHOSPHATASE DCR2-RELATED-RELATED"/>
    <property type="match status" value="1"/>
</dbReference>
<protein>
    <submittedName>
        <fullName evidence="4">Metallo-dependent phosphatase</fullName>
    </submittedName>
</protein>
<dbReference type="PANTHER" id="PTHR32440:SF0">
    <property type="entry name" value="PHOSPHATASE DCR2-RELATED"/>
    <property type="match status" value="1"/>
</dbReference>
<keyword evidence="2" id="KW-0472">Membrane</keyword>
<dbReference type="CDD" id="cd07383">
    <property type="entry name" value="MPP_Dcr2"/>
    <property type="match status" value="1"/>
</dbReference>
<dbReference type="Gene3D" id="3.60.21.10">
    <property type="match status" value="1"/>
</dbReference>
<dbReference type="SUPFAM" id="SSF56300">
    <property type="entry name" value="Metallo-dependent phosphatases"/>
    <property type="match status" value="1"/>
</dbReference>
<feature type="domain" description="Calcineurin-like phosphoesterase" evidence="3">
    <location>
        <begin position="297"/>
        <end position="474"/>
    </location>
</feature>
<dbReference type="GO" id="GO:0005737">
    <property type="term" value="C:cytoplasm"/>
    <property type="evidence" value="ECO:0007669"/>
    <property type="project" value="TreeGrafter"/>
</dbReference>
<sequence length="684" mass="77059">MTMAVNPWRLFRFIHSILIPTVAVFSITTLLTWIFILYQPNPGPGNIQRMGWQAWDAVSTISRTEDGVKGSEPTSAPDVPAGDSVDWWNVTTEQKQPDPSTLPLDVWSPLLPHDTGLTEITVEKCMFPASMSYLCEPKTTPEHDAIKGKWVRVNRDLNLESGLWSLHIYYRRSRRLDVDLIQDIVLLPSGEEPTTPGNWHKVSTSLRDGVPRVAALYLWYNLGKTLSNLSSDEKSNLITELDVLFGSDRPWYGFERLEPPTTLEQKGRLESAWLTYRRGVKPVPRAPPLHFSRNGTFKVMQIADLHFSVSQGECRDVPFSPCEHSDNLTRSLMERVLDAEKPDMVVFSGDQLNGQGTSWDPRSVLAKFATAVTDRAIPWAAVFGNHDSENGLTREDQMALIQGMPYSMAMPGPKDIHGVGNYMLKVFSPDASKTHILSLYFLDSGDYSKGVFDWFGFFHPTEYDWIRQDQIDWFLQESATVQPIERPFTPDGASDFGGIWERQADQLAPTGKRLAKPNALMFFHIPLKESYDIAPDVNPDSGLPLDIGIHDIDGRGDAKNSDGFFEKGVAQALESDHSAGSKMKEVKVISNGHCHVTENCRRIKGVWLCFGGGGHVNCFYIDDLVLMHLHSSYSGYGKIGFDRRFRFYEMTDFGETIRTYKRTEKDEILDEMVLAGKGAPPYYG</sequence>
<dbReference type="STRING" id="27342.A0A0H2RMV1"/>
<dbReference type="GO" id="GO:0004721">
    <property type="term" value="F:phosphoprotein phosphatase activity"/>
    <property type="evidence" value="ECO:0007669"/>
    <property type="project" value="TreeGrafter"/>
</dbReference>
<evidence type="ECO:0000313" key="5">
    <source>
        <dbReference type="Proteomes" id="UP000053477"/>
    </source>
</evidence>
<keyword evidence="2" id="KW-0812">Transmembrane</keyword>
<dbReference type="EMBL" id="KQ085962">
    <property type="protein sequence ID" value="KLO13290.1"/>
    <property type="molecule type" value="Genomic_DNA"/>
</dbReference>
<evidence type="ECO:0000256" key="1">
    <source>
        <dbReference type="SAM" id="MobiDB-lite"/>
    </source>
</evidence>
<dbReference type="Pfam" id="PF00149">
    <property type="entry name" value="Metallophos"/>
    <property type="match status" value="1"/>
</dbReference>
<dbReference type="InterPro" id="IPR029052">
    <property type="entry name" value="Metallo-depent_PP-like"/>
</dbReference>
<dbReference type="Gene3D" id="2.100.10.50">
    <property type="match status" value="1"/>
</dbReference>
<keyword evidence="5" id="KW-1185">Reference proteome</keyword>
<dbReference type="AlphaFoldDB" id="A0A0H2RMV1"/>
<dbReference type="InParanoid" id="A0A0H2RMV1"/>
<dbReference type="FunCoup" id="A0A0H2RMV1">
    <property type="interactions" value="51"/>
</dbReference>
<name>A0A0H2RMV1_9AGAM</name>
<evidence type="ECO:0000313" key="4">
    <source>
        <dbReference type="EMBL" id="KLO13290.1"/>
    </source>
</evidence>
<organism evidence="4 5">
    <name type="scientific">Schizopora paradoxa</name>
    <dbReference type="NCBI Taxonomy" id="27342"/>
    <lineage>
        <taxon>Eukaryota</taxon>
        <taxon>Fungi</taxon>
        <taxon>Dikarya</taxon>
        <taxon>Basidiomycota</taxon>
        <taxon>Agaricomycotina</taxon>
        <taxon>Agaricomycetes</taxon>
        <taxon>Hymenochaetales</taxon>
        <taxon>Schizoporaceae</taxon>
        <taxon>Schizopora</taxon>
    </lineage>
</organism>
<dbReference type="Proteomes" id="UP000053477">
    <property type="component" value="Unassembled WGS sequence"/>
</dbReference>
<gene>
    <name evidence="4" type="ORF">SCHPADRAFT_852784</name>
</gene>
<feature type="transmembrane region" description="Helical" evidence="2">
    <location>
        <begin position="12"/>
        <end position="38"/>
    </location>
</feature>